<evidence type="ECO:0000256" key="3">
    <source>
        <dbReference type="ARBA" id="ARBA00022448"/>
    </source>
</evidence>
<keyword evidence="7 11" id="KW-0798">TonB box</keyword>
<keyword evidence="6 12" id="KW-0732">Signal</keyword>
<dbReference type="PROSITE" id="PS52016">
    <property type="entry name" value="TONB_DEPENDENT_REC_3"/>
    <property type="match status" value="1"/>
</dbReference>
<accession>A0A1I6E4S8</accession>
<evidence type="ECO:0000259" key="13">
    <source>
        <dbReference type="Pfam" id="PF00593"/>
    </source>
</evidence>
<keyword evidence="3 10" id="KW-0813">Transport</keyword>
<dbReference type="InterPro" id="IPR039426">
    <property type="entry name" value="TonB-dep_rcpt-like"/>
</dbReference>
<evidence type="ECO:0000256" key="9">
    <source>
        <dbReference type="ARBA" id="ARBA00023237"/>
    </source>
</evidence>
<dbReference type="STRING" id="871652.SAMN04515673_107111"/>
<evidence type="ECO:0000259" key="14">
    <source>
        <dbReference type="Pfam" id="PF07715"/>
    </source>
</evidence>
<feature type="domain" description="TonB-dependent receptor plug" evidence="14">
    <location>
        <begin position="44"/>
        <end position="147"/>
    </location>
</feature>
<keyword evidence="15" id="KW-0675">Receptor</keyword>
<evidence type="ECO:0000256" key="1">
    <source>
        <dbReference type="ARBA" id="ARBA00004571"/>
    </source>
</evidence>
<evidence type="ECO:0000256" key="11">
    <source>
        <dbReference type="RuleBase" id="RU003357"/>
    </source>
</evidence>
<dbReference type="RefSeq" id="WP_092080940.1">
    <property type="nucleotide sequence ID" value="NZ_FOYI01000007.1"/>
</dbReference>
<evidence type="ECO:0000313" key="16">
    <source>
        <dbReference type="Proteomes" id="UP000199302"/>
    </source>
</evidence>
<keyword evidence="5 10" id="KW-0812">Transmembrane</keyword>
<evidence type="ECO:0000256" key="5">
    <source>
        <dbReference type="ARBA" id="ARBA00022692"/>
    </source>
</evidence>
<dbReference type="InterPro" id="IPR036942">
    <property type="entry name" value="Beta-barrel_TonB_sf"/>
</dbReference>
<dbReference type="Pfam" id="PF07715">
    <property type="entry name" value="Plug"/>
    <property type="match status" value="1"/>
</dbReference>
<dbReference type="GO" id="GO:0015344">
    <property type="term" value="F:siderophore uptake transmembrane transporter activity"/>
    <property type="evidence" value="ECO:0007669"/>
    <property type="project" value="TreeGrafter"/>
</dbReference>
<dbReference type="GO" id="GO:0044718">
    <property type="term" value="P:siderophore transmembrane transport"/>
    <property type="evidence" value="ECO:0007669"/>
    <property type="project" value="TreeGrafter"/>
</dbReference>
<evidence type="ECO:0000256" key="6">
    <source>
        <dbReference type="ARBA" id="ARBA00022729"/>
    </source>
</evidence>
<dbReference type="CDD" id="cd01347">
    <property type="entry name" value="ligand_gated_channel"/>
    <property type="match status" value="1"/>
</dbReference>
<sequence>MISRILTLTTALAGTASALAAQDAAITLDPVEISSALRDDRAVLETPVAVSAREAEDLEAKLAGSFAALINDIPGLTIGGGPRPFAQEPNIRGFNGERVLLRLDGGRFNFNQGHRGRFFVDPALIKRVEVVRGGGSTLYGSGALGGVISIETYDPADLLAPGEAIGARLSLGYGSNGDQRSAAGTVFADWGTVDALLSLSTREAGEDLEAGGGETIPYSAFEQSGGMLKLGIEPTADSRFELSYGLYEDDELTASAPDQFVASDRPLVARDARDERVRLSWDYVPEGSDMLDLSVLLYSETLEITEDRVEAPRLDETRYETLGLEIINRAHADIGVPVDIVYGIEMARDSQEATRDGAERASFPSSEATTMAGFAEATFGVSEALDVIAGLRYDHYARDPGNSALEETSDGFWSPRLGLSYRPTETLQLYGNVARAFRAPSMTEMYNEGEHFSFSIPRGPFLPPLTITNLFIPNPDLKPEESTQIELGLRFEDQGIWRPEDRLSFAISAYHADVKNFVEQTVGATETTTVNVDGELYGLEAELSYDAGAWFAGAGLSLARGESDNDYIASLPQDRLTISAGLRPSAEWELGALATFAAEHRFINADVEAEGEAYRTVDLYAAYTPLSGPLEGSTVRLGVANAFDESYHIYPIEMPMPGRSVDLSVSLAF</sequence>
<dbReference type="NCBIfam" id="TIGR01786">
    <property type="entry name" value="TonB-hemlactrns"/>
    <property type="match status" value="1"/>
</dbReference>
<keyword evidence="9 10" id="KW-0998">Cell outer membrane</keyword>
<feature type="domain" description="TonB-dependent receptor-like beta-barrel" evidence="13">
    <location>
        <begin position="274"/>
        <end position="641"/>
    </location>
</feature>
<dbReference type="NCBIfam" id="TIGR01785">
    <property type="entry name" value="TonB-hemin"/>
    <property type="match status" value="1"/>
</dbReference>
<feature type="signal peptide" evidence="12">
    <location>
        <begin position="1"/>
        <end position="20"/>
    </location>
</feature>
<proteinExistence type="inferred from homology"/>
<dbReference type="GO" id="GO:0015232">
    <property type="term" value="F:heme transmembrane transporter activity"/>
    <property type="evidence" value="ECO:0007669"/>
    <property type="project" value="InterPro"/>
</dbReference>
<dbReference type="OrthoDB" id="9796221at2"/>
<dbReference type="PANTHER" id="PTHR30069">
    <property type="entry name" value="TONB-DEPENDENT OUTER MEMBRANE RECEPTOR"/>
    <property type="match status" value="1"/>
</dbReference>
<dbReference type="EMBL" id="FOYI01000007">
    <property type="protein sequence ID" value="SFR12723.1"/>
    <property type="molecule type" value="Genomic_DNA"/>
</dbReference>
<evidence type="ECO:0000256" key="7">
    <source>
        <dbReference type="ARBA" id="ARBA00023077"/>
    </source>
</evidence>
<keyword evidence="16" id="KW-1185">Reference proteome</keyword>
<gene>
    <name evidence="15" type="ORF">SAMN04515673_107111</name>
</gene>
<evidence type="ECO:0000256" key="2">
    <source>
        <dbReference type="ARBA" id="ARBA00009810"/>
    </source>
</evidence>
<dbReference type="InterPro" id="IPR000531">
    <property type="entry name" value="Beta-barrel_TonB"/>
</dbReference>
<dbReference type="Pfam" id="PF00593">
    <property type="entry name" value="TonB_dep_Rec_b-barrel"/>
    <property type="match status" value="1"/>
</dbReference>
<evidence type="ECO:0000256" key="10">
    <source>
        <dbReference type="PROSITE-ProRule" id="PRU01360"/>
    </source>
</evidence>
<organism evidence="15 16">
    <name type="scientific">Poseidonocella sedimentorum</name>
    <dbReference type="NCBI Taxonomy" id="871652"/>
    <lineage>
        <taxon>Bacteria</taxon>
        <taxon>Pseudomonadati</taxon>
        <taxon>Pseudomonadota</taxon>
        <taxon>Alphaproteobacteria</taxon>
        <taxon>Rhodobacterales</taxon>
        <taxon>Roseobacteraceae</taxon>
        <taxon>Poseidonocella</taxon>
    </lineage>
</organism>
<feature type="chain" id="PRO_5011699663" evidence="12">
    <location>
        <begin position="21"/>
        <end position="669"/>
    </location>
</feature>
<dbReference type="GO" id="GO:0009279">
    <property type="term" value="C:cell outer membrane"/>
    <property type="evidence" value="ECO:0007669"/>
    <property type="project" value="UniProtKB-SubCell"/>
</dbReference>
<dbReference type="PANTHER" id="PTHR30069:SF41">
    <property type="entry name" value="HEME_HEMOPEXIN UTILIZATION PROTEIN C"/>
    <property type="match status" value="1"/>
</dbReference>
<dbReference type="SUPFAM" id="SSF56935">
    <property type="entry name" value="Porins"/>
    <property type="match status" value="1"/>
</dbReference>
<reference evidence="15 16" key="1">
    <citation type="submission" date="2016-10" db="EMBL/GenBank/DDBJ databases">
        <authorList>
            <person name="de Groot N.N."/>
        </authorList>
    </citation>
    <scope>NUCLEOTIDE SEQUENCE [LARGE SCALE GENOMIC DNA]</scope>
    <source>
        <strain evidence="16">KMM 9023,NRIC 0796,JCM 17311,KCTC 23692</strain>
    </source>
</reference>
<dbReference type="InterPro" id="IPR011276">
    <property type="entry name" value="TonB_haem/Hb_rcpt"/>
</dbReference>
<keyword evidence="4 10" id="KW-1134">Transmembrane beta strand</keyword>
<dbReference type="Gene3D" id="2.40.170.20">
    <property type="entry name" value="TonB-dependent receptor, beta-barrel domain"/>
    <property type="match status" value="1"/>
</dbReference>
<evidence type="ECO:0000313" key="15">
    <source>
        <dbReference type="EMBL" id="SFR12723.1"/>
    </source>
</evidence>
<dbReference type="InterPro" id="IPR037066">
    <property type="entry name" value="Plug_dom_sf"/>
</dbReference>
<dbReference type="InterPro" id="IPR012910">
    <property type="entry name" value="Plug_dom"/>
</dbReference>
<evidence type="ECO:0000256" key="8">
    <source>
        <dbReference type="ARBA" id="ARBA00023136"/>
    </source>
</evidence>
<dbReference type="InterPro" id="IPR010949">
    <property type="entry name" value="TonB_Hb/transfer/lactofer_rcpt"/>
</dbReference>
<dbReference type="Gene3D" id="2.170.130.10">
    <property type="entry name" value="TonB-dependent receptor, plug domain"/>
    <property type="match status" value="1"/>
</dbReference>
<evidence type="ECO:0000256" key="4">
    <source>
        <dbReference type="ARBA" id="ARBA00022452"/>
    </source>
</evidence>
<keyword evidence="8 10" id="KW-0472">Membrane</keyword>
<comment type="subcellular location">
    <subcellularLocation>
        <location evidence="1 10">Cell outer membrane</location>
        <topology evidence="1 10">Multi-pass membrane protein</topology>
    </subcellularLocation>
</comment>
<name>A0A1I6E4S8_9RHOB</name>
<evidence type="ECO:0000256" key="12">
    <source>
        <dbReference type="SAM" id="SignalP"/>
    </source>
</evidence>
<protein>
    <submittedName>
        <fullName evidence="15">Hemoglobin/transferrin/lactoferrin receptor protein</fullName>
    </submittedName>
</protein>
<dbReference type="Proteomes" id="UP000199302">
    <property type="component" value="Unassembled WGS sequence"/>
</dbReference>
<dbReference type="AlphaFoldDB" id="A0A1I6E4S8"/>
<comment type="similarity">
    <text evidence="2 10 11">Belongs to the TonB-dependent receptor family.</text>
</comment>